<proteinExistence type="predicted"/>
<dbReference type="AlphaFoldDB" id="A0A5J4J361"/>
<accession>A0A5J4J361</accession>
<protein>
    <recommendedName>
        <fullName evidence="4">DUF2975 domain-containing protein</fullName>
    </recommendedName>
</protein>
<organism evidence="2 3">
    <name type="scientific">Patiriisocius marinus</name>
    <dbReference type="NCBI Taxonomy" id="1397112"/>
    <lineage>
        <taxon>Bacteria</taxon>
        <taxon>Pseudomonadati</taxon>
        <taxon>Bacteroidota</taxon>
        <taxon>Flavobacteriia</taxon>
        <taxon>Flavobacteriales</taxon>
        <taxon>Flavobacteriaceae</taxon>
        <taxon>Patiriisocius</taxon>
    </lineage>
</organism>
<comment type="caution">
    <text evidence="2">The sequence shown here is derived from an EMBL/GenBank/DDBJ whole genome shotgun (WGS) entry which is preliminary data.</text>
</comment>
<sequence>MIPGLAGFLIILPFGIFNTSIGNVSLNGYEDVSSLSMLYWLAVTISIISYILMLVALYYLKRTERYFLDNNLLKKQVIKNLDNSGLYLVISAIAVTVSYLLTWIADFNGTTISVQYGNNIFVPLFIIIVGLFFKLISNTLKNVRLMKAEHDLTI</sequence>
<dbReference type="Proteomes" id="UP000326509">
    <property type="component" value="Unassembled WGS sequence"/>
</dbReference>
<keyword evidence="1" id="KW-0472">Membrane</keyword>
<feature type="transmembrane region" description="Helical" evidence="1">
    <location>
        <begin position="116"/>
        <end position="136"/>
    </location>
</feature>
<evidence type="ECO:0000256" key="1">
    <source>
        <dbReference type="SAM" id="Phobius"/>
    </source>
</evidence>
<feature type="transmembrane region" description="Helical" evidence="1">
    <location>
        <begin position="38"/>
        <end position="60"/>
    </location>
</feature>
<dbReference type="EMBL" id="BKCG01000007">
    <property type="protein sequence ID" value="GER60310.1"/>
    <property type="molecule type" value="Genomic_DNA"/>
</dbReference>
<feature type="transmembrane region" description="Helical" evidence="1">
    <location>
        <begin position="81"/>
        <end position="104"/>
    </location>
</feature>
<evidence type="ECO:0000313" key="2">
    <source>
        <dbReference type="EMBL" id="GER60310.1"/>
    </source>
</evidence>
<evidence type="ECO:0008006" key="4">
    <source>
        <dbReference type="Google" id="ProtNLM"/>
    </source>
</evidence>
<keyword evidence="1" id="KW-0812">Transmembrane</keyword>
<name>A0A5J4J361_9FLAO</name>
<dbReference type="RefSeq" id="WP_151674750.1">
    <property type="nucleotide sequence ID" value="NZ_BKCG01000007.1"/>
</dbReference>
<dbReference type="Pfam" id="PF11188">
    <property type="entry name" value="DUF2975"/>
    <property type="match status" value="1"/>
</dbReference>
<reference evidence="2 3" key="1">
    <citation type="submission" date="2019-08" db="EMBL/GenBank/DDBJ databases">
        <title>Draft genome sequence of Ulvibacter marinus type strain NBRC 109484.</title>
        <authorList>
            <person name="Kawano K."/>
            <person name="Ushijima N."/>
            <person name="Kihara M."/>
            <person name="Itoh H."/>
        </authorList>
    </citation>
    <scope>NUCLEOTIDE SEQUENCE [LARGE SCALE GENOMIC DNA]</scope>
    <source>
        <strain evidence="2 3">NBRC 109484</strain>
    </source>
</reference>
<dbReference type="InterPro" id="IPR021354">
    <property type="entry name" value="DUF2975"/>
</dbReference>
<evidence type="ECO:0000313" key="3">
    <source>
        <dbReference type="Proteomes" id="UP000326509"/>
    </source>
</evidence>
<gene>
    <name evidence="2" type="ORF">ULMA_24180</name>
</gene>
<keyword evidence="1" id="KW-1133">Transmembrane helix</keyword>
<keyword evidence="3" id="KW-1185">Reference proteome</keyword>